<dbReference type="GeneID" id="34613401"/>
<evidence type="ECO:0000313" key="3">
    <source>
        <dbReference type="Proteomes" id="UP000184188"/>
    </source>
</evidence>
<organism evidence="2 3">
    <name type="scientific">Penicilliopsis zonata CBS 506.65</name>
    <dbReference type="NCBI Taxonomy" id="1073090"/>
    <lineage>
        <taxon>Eukaryota</taxon>
        <taxon>Fungi</taxon>
        <taxon>Dikarya</taxon>
        <taxon>Ascomycota</taxon>
        <taxon>Pezizomycotina</taxon>
        <taxon>Eurotiomycetes</taxon>
        <taxon>Eurotiomycetidae</taxon>
        <taxon>Eurotiales</taxon>
        <taxon>Aspergillaceae</taxon>
        <taxon>Penicilliopsis</taxon>
    </lineage>
</organism>
<gene>
    <name evidence="2" type="ORF">ASPZODRAFT_1702912</name>
</gene>
<dbReference type="VEuPathDB" id="FungiDB:ASPZODRAFT_1702912"/>
<evidence type="ECO:0000313" key="2">
    <source>
        <dbReference type="EMBL" id="OJJ47519.1"/>
    </source>
</evidence>
<dbReference type="Proteomes" id="UP000184188">
    <property type="component" value="Unassembled WGS sequence"/>
</dbReference>
<reference evidence="3" key="1">
    <citation type="journal article" date="2017" name="Genome Biol.">
        <title>Comparative genomics reveals high biological diversity and specific adaptations in the industrially and medically important fungal genus Aspergillus.</title>
        <authorList>
            <person name="de Vries R.P."/>
            <person name="Riley R."/>
            <person name="Wiebenga A."/>
            <person name="Aguilar-Osorio G."/>
            <person name="Amillis S."/>
            <person name="Uchima C.A."/>
            <person name="Anderluh G."/>
            <person name="Asadollahi M."/>
            <person name="Askin M."/>
            <person name="Barry K."/>
            <person name="Battaglia E."/>
            <person name="Bayram O."/>
            <person name="Benocci T."/>
            <person name="Braus-Stromeyer S.A."/>
            <person name="Caldana C."/>
            <person name="Canovas D."/>
            <person name="Cerqueira G.C."/>
            <person name="Chen F."/>
            <person name="Chen W."/>
            <person name="Choi C."/>
            <person name="Clum A."/>
            <person name="Dos Santos R.A."/>
            <person name="Damasio A.R."/>
            <person name="Diallinas G."/>
            <person name="Emri T."/>
            <person name="Fekete E."/>
            <person name="Flipphi M."/>
            <person name="Freyberg S."/>
            <person name="Gallo A."/>
            <person name="Gournas C."/>
            <person name="Habgood R."/>
            <person name="Hainaut M."/>
            <person name="Harispe M.L."/>
            <person name="Henrissat B."/>
            <person name="Hilden K.S."/>
            <person name="Hope R."/>
            <person name="Hossain A."/>
            <person name="Karabika E."/>
            <person name="Karaffa L."/>
            <person name="Karanyi Z."/>
            <person name="Krasevec N."/>
            <person name="Kuo A."/>
            <person name="Kusch H."/>
            <person name="LaButti K."/>
            <person name="Lagendijk E.L."/>
            <person name="Lapidus A."/>
            <person name="Levasseur A."/>
            <person name="Lindquist E."/>
            <person name="Lipzen A."/>
            <person name="Logrieco A.F."/>
            <person name="MacCabe A."/>
            <person name="Maekelae M.R."/>
            <person name="Malavazi I."/>
            <person name="Melin P."/>
            <person name="Meyer V."/>
            <person name="Mielnichuk N."/>
            <person name="Miskei M."/>
            <person name="Molnar A.P."/>
            <person name="Mule G."/>
            <person name="Ngan C.Y."/>
            <person name="Orejas M."/>
            <person name="Orosz E."/>
            <person name="Ouedraogo J.P."/>
            <person name="Overkamp K.M."/>
            <person name="Park H.-S."/>
            <person name="Perrone G."/>
            <person name="Piumi F."/>
            <person name="Punt P.J."/>
            <person name="Ram A.F."/>
            <person name="Ramon A."/>
            <person name="Rauscher S."/>
            <person name="Record E."/>
            <person name="Riano-Pachon D.M."/>
            <person name="Robert V."/>
            <person name="Roehrig J."/>
            <person name="Ruller R."/>
            <person name="Salamov A."/>
            <person name="Salih N.S."/>
            <person name="Samson R.A."/>
            <person name="Sandor E."/>
            <person name="Sanguinetti M."/>
            <person name="Schuetze T."/>
            <person name="Sepcic K."/>
            <person name="Shelest E."/>
            <person name="Sherlock G."/>
            <person name="Sophianopoulou V."/>
            <person name="Squina F.M."/>
            <person name="Sun H."/>
            <person name="Susca A."/>
            <person name="Todd R.B."/>
            <person name="Tsang A."/>
            <person name="Unkles S.E."/>
            <person name="van de Wiele N."/>
            <person name="van Rossen-Uffink D."/>
            <person name="Oliveira J.V."/>
            <person name="Vesth T.C."/>
            <person name="Visser J."/>
            <person name="Yu J.-H."/>
            <person name="Zhou M."/>
            <person name="Andersen M.R."/>
            <person name="Archer D.B."/>
            <person name="Baker S.E."/>
            <person name="Benoit I."/>
            <person name="Brakhage A.A."/>
            <person name="Braus G.H."/>
            <person name="Fischer R."/>
            <person name="Frisvad J.C."/>
            <person name="Goldman G.H."/>
            <person name="Houbraken J."/>
            <person name="Oakley B."/>
            <person name="Pocsi I."/>
            <person name="Scazzocchio C."/>
            <person name="Seiboth B."/>
            <person name="vanKuyk P.A."/>
            <person name="Wortman J."/>
            <person name="Dyer P.S."/>
            <person name="Grigoriev I.V."/>
        </authorList>
    </citation>
    <scope>NUCLEOTIDE SEQUENCE [LARGE SCALE GENOMIC DNA]</scope>
    <source>
        <strain evidence="3">CBS 506.65</strain>
    </source>
</reference>
<keyword evidence="3" id="KW-1185">Reference proteome</keyword>
<accession>A0A1L9SJV7</accession>
<feature type="compositionally biased region" description="Low complexity" evidence="1">
    <location>
        <begin position="26"/>
        <end position="39"/>
    </location>
</feature>
<feature type="compositionally biased region" description="Basic and acidic residues" evidence="1">
    <location>
        <begin position="55"/>
        <end position="66"/>
    </location>
</feature>
<dbReference type="AlphaFoldDB" id="A0A1L9SJV7"/>
<dbReference type="RefSeq" id="XP_022582029.1">
    <property type="nucleotide sequence ID" value="XM_022726937.1"/>
</dbReference>
<name>A0A1L9SJV7_9EURO</name>
<evidence type="ECO:0000256" key="1">
    <source>
        <dbReference type="SAM" id="MobiDB-lite"/>
    </source>
</evidence>
<protein>
    <submittedName>
        <fullName evidence="2">Uncharacterized protein</fullName>
    </submittedName>
</protein>
<feature type="region of interest" description="Disordered" evidence="1">
    <location>
        <begin position="26"/>
        <end position="90"/>
    </location>
</feature>
<proteinExistence type="predicted"/>
<dbReference type="EMBL" id="KV878340">
    <property type="protein sequence ID" value="OJJ47519.1"/>
    <property type="molecule type" value="Genomic_DNA"/>
</dbReference>
<sequence>MTMPVLTINEQSLTFWGDSGLLSPTARTSISPPASPTSSLHDSDEEEAVSSQSEALERSKINDSRTRRSSPSSIRARLPANGPSTIPPSYTNINPYIYRNATHSFTHSWPTHRLIACPRCHLNHGEPHADSSPSSRDLTSNGNWHSHRATLKASSTVPFSIARMIQA</sequence>